<feature type="compositionally biased region" description="Polar residues" evidence="1">
    <location>
        <begin position="601"/>
        <end position="617"/>
    </location>
</feature>
<dbReference type="EMBL" id="CM001883">
    <property type="protein sequence ID" value="EOY07753.1"/>
    <property type="molecule type" value="Genomic_DNA"/>
</dbReference>
<dbReference type="InParanoid" id="A0A061ESZ2"/>
<feature type="compositionally biased region" description="Polar residues" evidence="1">
    <location>
        <begin position="37"/>
        <end position="48"/>
    </location>
</feature>
<dbReference type="OMA" id="RNYCTLL"/>
<dbReference type="STRING" id="3641.A0A061ESZ2"/>
<dbReference type="PANTHER" id="PTHR33737">
    <property type="entry name" value="OS05G0121800 PROTEIN"/>
    <property type="match status" value="1"/>
</dbReference>
<dbReference type="InterPro" id="IPR045882">
    <property type="entry name" value="GPT1/2"/>
</dbReference>
<dbReference type="GO" id="GO:0008017">
    <property type="term" value="F:microtubule binding"/>
    <property type="evidence" value="ECO:0007669"/>
    <property type="project" value="InterPro"/>
</dbReference>
<evidence type="ECO:0000313" key="3">
    <source>
        <dbReference type="Proteomes" id="UP000026915"/>
    </source>
</evidence>
<feature type="region of interest" description="Disordered" evidence="1">
    <location>
        <begin position="30"/>
        <end position="86"/>
    </location>
</feature>
<dbReference type="Gramene" id="EOY07753">
    <property type="protein sequence ID" value="EOY07753"/>
    <property type="gene ID" value="TCM_022088"/>
</dbReference>
<sequence length="849" mass="89895">MGDSEKQSDFDIKGLSLIDVSSEDDCLINSPLCDPINPQSSGKRSGTKSVRFAMDPDSAEISLGSLEENGKLEEPPDSLEQDKTSKNGKYNLRKSLAWDSAFFTSAGVLDPEELSSMIGGNEKGEIHTLPGIREDVNKSCDSLTTLDSETLTLESLEADLFEDIRASIQKSNKASNIANSSGKKESKTADTPTVSHNQLFKILATNILKEFALFSFSFPDSKKVELATQDKMKQKAAPKKPNIGVKDSGKTMKQVSVRPQISQSFARSGEPTSSLHKPPKVLSRVVPLSTTPIKRVSLGSKNVKMEKDAKSVTGRGNTVSKTPALGGLRNIVPRPTLSSKSSSCSPVSIKTELTTSCSSLESCASASSGRITKSSLNSIKRKNDSGRVSPSSSGCTISTPSKIASKGKNQAGSSRLSTFSKSSTKLSSSISPASSISEWSSDSSSSTSTVNQRSNIVRPSLGIGSRKGLGTNRDAHQVLDSQDHPTGQCSMGHGAEVTGSLDESVNKVSAGTSGLLHPASMKPSGLRMPSPKLGFFDGVRSSGRTPNGSMLSHPGVPNGLPKIGAKSTSPSGSLNKAKIGKLQPVRTLTAIQSPKVDVKQTSSAVKSRSSLTIQKSPNAAAKVSSALRNPKSSPGISTKFQNKSSLKTGRESYSKAQGIGTAEKIVSPGFPKQVVGLGGKDGARIKDTKIVPLDGVPETTDNLTSKSDDQNTIPLKVAAENETYSHLYLKTDTLILYNTKKKEEAHIEDQIAGTAEGYLSSDTQKEPNADSHLAHGDKKVENCLSKPIRTSPSPMTSEIMAGSRRPFSVKDSFYNMDTHTPLAVTPGSAVGVDKITTLQSPESILPEYS</sequence>
<accession>A0A061ESZ2</accession>
<feature type="region of interest" description="Disordered" evidence="1">
    <location>
        <begin position="542"/>
        <end position="576"/>
    </location>
</feature>
<dbReference type="HOGENOM" id="CLU_017017_0_0_1"/>
<dbReference type="Proteomes" id="UP000026915">
    <property type="component" value="Chromosome 5"/>
</dbReference>
<evidence type="ECO:0000256" key="1">
    <source>
        <dbReference type="SAM" id="MobiDB-lite"/>
    </source>
</evidence>
<dbReference type="AlphaFoldDB" id="A0A061ESZ2"/>
<evidence type="ECO:0000313" key="2">
    <source>
        <dbReference type="EMBL" id="EOY07753.1"/>
    </source>
</evidence>
<dbReference type="PANTHER" id="PTHR33737:SF2">
    <property type="entry name" value="OS12G0102700 PROTEIN"/>
    <property type="match status" value="1"/>
</dbReference>
<protein>
    <submittedName>
        <fullName evidence="2">Uncharacterized protein</fullName>
    </submittedName>
</protein>
<feature type="region of interest" description="Disordered" evidence="1">
    <location>
        <begin position="172"/>
        <end position="191"/>
    </location>
</feature>
<feature type="compositionally biased region" description="Low complexity" evidence="1">
    <location>
        <begin position="172"/>
        <end position="181"/>
    </location>
</feature>
<gene>
    <name evidence="2" type="ORF">TCM_022088</name>
</gene>
<dbReference type="FunCoup" id="A0A061ESZ2">
    <property type="interactions" value="671"/>
</dbReference>
<feature type="region of interest" description="Disordered" evidence="1">
    <location>
        <begin position="375"/>
        <end position="471"/>
    </location>
</feature>
<dbReference type="eggNOG" id="ENOG502QR5K">
    <property type="taxonomic scope" value="Eukaryota"/>
</dbReference>
<feature type="compositionally biased region" description="Polar residues" evidence="1">
    <location>
        <begin position="626"/>
        <end position="647"/>
    </location>
</feature>
<name>A0A061ESZ2_THECC</name>
<feature type="region of interest" description="Disordered" evidence="1">
    <location>
        <begin position="229"/>
        <end position="278"/>
    </location>
</feature>
<feature type="compositionally biased region" description="Low complexity" evidence="1">
    <location>
        <begin position="413"/>
        <end position="454"/>
    </location>
</feature>
<feature type="compositionally biased region" description="Basic and acidic residues" evidence="1">
    <location>
        <begin position="68"/>
        <end position="85"/>
    </location>
</feature>
<feature type="region of interest" description="Disordered" evidence="1">
    <location>
        <begin position="601"/>
        <end position="651"/>
    </location>
</feature>
<reference evidence="2 3" key="1">
    <citation type="journal article" date="2013" name="Genome Biol.">
        <title>The genome sequence of the most widely cultivated cacao type and its use to identify candidate genes regulating pod color.</title>
        <authorList>
            <person name="Motamayor J.C."/>
            <person name="Mockaitis K."/>
            <person name="Schmutz J."/>
            <person name="Haiminen N."/>
            <person name="Iii D.L."/>
            <person name="Cornejo O."/>
            <person name="Findley S.D."/>
            <person name="Zheng P."/>
            <person name="Utro F."/>
            <person name="Royaert S."/>
            <person name="Saski C."/>
            <person name="Jenkins J."/>
            <person name="Podicheti R."/>
            <person name="Zhao M."/>
            <person name="Scheffler B.E."/>
            <person name="Stack J.C."/>
            <person name="Feltus F.A."/>
            <person name="Mustiga G.M."/>
            <person name="Amores F."/>
            <person name="Phillips W."/>
            <person name="Marelli J.P."/>
            <person name="May G.D."/>
            <person name="Shapiro H."/>
            <person name="Ma J."/>
            <person name="Bustamante C.D."/>
            <person name="Schnell R.J."/>
            <person name="Main D."/>
            <person name="Gilbert D."/>
            <person name="Parida L."/>
            <person name="Kuhn D.N."/>
        </authorList>
    </citation>
    <scope>NUCLEOTIDE SEQUENCE [LARGE SCALE GENOMIC DNA]</scope>
    <source>
        <strain evidence="3">cv. Matina 1-6</strain>
    </source>
</reference>
<organism evidence="2 3">
    <name type="scientific">Theobroma cacao</name>
    <name type="common">Cacao</name>
    <name type="synonym">Cocoa</name>
    <dbReference type="NCBI Taxonomy" id="3641"/>
    <lineage>
        <taxon>Eukaryota</taxon>
        <taxon>Viridiplantae</taxon>
        <taxon>Streptophyta</taxon>
        <taxon>Embryophyta</taxon>
        <taxon>Tracheophyta</taxon>
        <taxon>Spermatophyta</taxon>
        <taxon>Magnoliopsida</taxon>
        <taxon>eudicotyledons</taxon>
        <taxon>Gunneridae</taxon>
        <taxon>Pentapetalae</taxon>
        <taxon>rosids</taxon>
        <taxon>malvids</taxon>
        <taxon>Malvales</taxon>
        <taxon>Malvaceae</taxon>
        <taxon>Byttnerioideae</taxon>
        <taxon>Theobroma</taxon>
    </lineage>
</organism>
<feature type="region of interest" description="Disordered" evidence="1">
    <location>
        <begin position="308"/>
        <end position="345"/>
    </location>
</feature>
<proteinExistence type="predicted"/>
<keyword evidence="3" id="KW-1185">Reference proteome</keyword>
<feature type="compositionally biased region" description="Polar residues" evidence="1">
    <location>
        <begin position="386"/>
        <end position="412"/>
    </location>
</feature>
<feature type="compositionally biased region" description="Polar residues" evidence="1">
    <location>
        <begin position="251"/>
        <end position="275"/>
    </location>
</feature>